<dbReference type="EMBL" id="LR796331">
    <property type="protein sequence ID" value="CAB4137237.1"/>
    <property type="molecule type" value="Genomic_DNA"/>
</dbReference>
<evidence type="ECO:0000313" key="1">
    <source>
        <dbReference type="EMBL" id="CAB4137237.1"/>
    </source>
</evidence>
<sequence>MKVTPKMRIVVSATLHYHNWIPGTPYREFEHELVKMYGTAKDFAQHMDMGRCSYVEYKAAMLEQGAAT</sequence>
<protein>
    <submittedName>
        <fullName evidence="1">Uncharacterized protein</fullName>
    </submittedName>
</protein>
<reference evidence="1" key="1">
    <citation type="submission" date="2020-04" db="EMBL/GenBank/DDBJ databases">
        <authorList>
            <person name="Chiriac C."/>
            <person name="Salcher M."/>
            <person name="Ghai R."/>
            <person name="Kavagutti S V."/>
        </authorList>
    </citation>
    <scope>NUCLEOTIDE SEQUENCE</scope>
</reference>
<gene>
    <name evidence="1" type="ORF">UFOVP327_10</name>
</gene>
<accession>A0A6J5LW16</accession>
<organism evidence="1">
    <name type="scientific">uncultured Caudovirales phage</name>
    <dbReference type="NCBI Taxonomy" id="2100421"/>
    <lineage>
        <taxon>Viruses</taxon>
        <taxon>Duplodnaviria</taxon>
        <taxon>Heunggongvirae</taxon>
        <taxon>Uroviricota</taxon>
        <taxon>Caudoviricetes</taxon>
        <taxon>Peduoviridae</taxon>
        <taxon>Maltschvirus</taxon>
        <taxon>Maltschvirus maltsch</taxon>
    </lineage>
</organism>
<proteinExistence type="predicted"/>
<name>A0A6J5LW16_9CAUD</name>